<feature type="compositionally biased region" description="Polar residues" evidence="1">
    <location>
        <begin position="216"/>
        <end position="233"/>
    </location>
</feature>
<feature type="region of interest" description="Disordered" evidence="1">
    <location>
        <begin position="206"/>
        <end position="256"/>
    </location>
</feature>
<evidence type="ECO:0000256" key="2">
    <source>
        <dbReference type="SAM" id="Phobius"/>
    </source>
</evidence>
<evidence type="ECO:0000313" key="3">
    <source>
        <dbReference type="EMBL" id="MPC28179.1"/>
    </source>
</evidence>
<feature type="transmembrane region" description="Helical" evidence="2">
    <location>
        <begin position="339"/>
        <end position="356"/>
    </location>
</feature>
<name>A0A5B7E429_PORTR</name>
<gene>
    <name evidence="3" type="ORF">E2C01_021374</name>
</gene>
<feature type="compositionally biased region" description="Polar residues" evidence="1">
    <location>
        <begin position="139"/>
        <end position="149"/>
    </location>
</feature>
<keyword evidence="2" id="KW-0812">Transmembrane</keyword>
<keyword evidence="2" id="KW-1133">Transmembrane helix</keyword>
<proteinExistence type="predicted"/>
<evidence type="ECO:0000313" key="4">
    <source>
        <dbReference type="Proteomes" id="UP000324222"/>
    </source>
</evidence>
<dbReference type="Proteomes" id="UP000324222">
    <property type="component" value="Unassembled WGS sequence"/>
</dbReference>
<dbReference type="AlphaFoldDB" id="A0A5B7E429"/>
<feature type="compositionally biased region" description="Low complexity" evidence="1">
    <location>
        <begin position="125"/>
        <end position="138"/>
    </location>
</feature>
<organism evidence="3 4">
    <name type="scientific">Portunus trituberculatus</name>
    <name type="common">Swimming crab</name>
    <name type="synonym">Neptunus trituberculatus</name>
    <dbReference type="NCBI Taxonomy" id="210409"/>
    <lineage>
        <taxon>Eukaryota</taxon>
        <taxon>Metazoa</taxon>
        <taxon>Ecdysozoa</taxon>
        <taxon>Arthropoda</taxon>
        <taxon>Crustacea</taxon>
        <taxon>Multicrustacea</taxon>
        <taxon>Malacostraca</taxon>
        <taxon>Eumalacostraca</taxon>
        <taxon>Eucarida</taxon>
        <taxon>Decapoda</taxon>
        <taxon>Pleocyemata</taxon>
        <taxon>Brachyura</taxon>
        <taxon>Eubrachyura</taxon>
        <taxon>Portunoidea</taxon>
        <taxon>Portunidae</taxon>
        <taxon>Portuninae</taxon>
        <taxon>Portunus</taxon>
    </lineage>
</organism>
<accession>A0A5B7E429</accession>
<evidence type="ECO:0000256" key="1">
    <source>
        <dbReference type="SAM" id="MobiDB-lite"/>
    </source>
</evidence>
<feature type="compositionally biased region" description="Polar residues" evidence="1">
    <location>
        <begin position="247"/>
        <end position="256"/>
    </location>
</feature>
<sequence>MASVRDEKKVGKTVRKTSLEASIPKLSNEESMTLRRVRSDTMALVVPTFTTKFLTDDKDDSSKSKKVNLNIPGAMSYQAENTAKVQTKKPSSGRRRKSSAQQGIVLDVAALHKLKEKQESDDRISMCSSMQSVKSSQSPDLSPTNQNGEQARMSPSFHITYSLDTEDRASLGGSDASSVYHSSCMYPPEEGPVSFSNLLEDPRKSRNQYKRRMSSPIIQSLKQQQSQDANNTKPRVRTYPDEDRCHSSQGNANLSFELTGLPSKSKYYSTQEDLAATSIPDHPASVPIQRRDIPKPASREDLLTPPRKGFRGSIDSQTQENKRKDSNKELADQHCRSNFGIVLSVICFILFLWYLAMVSSKFIKSALSFQYFSKAPSVELGSVHEVIVYIIAENGTDGNT</sequence>
<protein>
    <submittedName>
        <fullName evidence="3">Uncharacterized protein</fullName>
    </submittedName>
</protein>
<feature type="region of interest" description="Disordered" evidence="1">
    <location>
        <begin position="82"/>
        <end position="103"/>
    </location>
</feature>
<keyword evidence="4" id="KW-1185">Reference proteome</keyword>
<feature type="region of interest" description="Disordered" evidence="1">
    <location>
        <begin position="56"/>
        <end position="75"/>
    </location>
</feature>
<dbReference type="EMBL" id="VSRR010001868">
    <property type="protein sequence ID" value="MPC28179.1"/>
    <property type="molecule type" value="Genomic_DNA"/>
</dbReference>
<feature type="region of interest" description="Disordered" evidence="1">
    <location>
        <begin position="276"/>
        <end position="328"/>
    </location>
</feature>
<feature type="region of interest" description="Disordered" evidence="1">
    <location>
        <begin position="116"/>
        <end position="153"/>
    </location>
</feature>
<keyword evidence="2" id="KW-0472">Membrane</keyword>
<reference evidence="3 4" key="1">
    <citation type="submission" date="2019-05" db="EMBL/GenBank/DDBJ databases">
        <title>Another draft genome of Portunus trituberculatus and its Hox gene families provides insights of decapod evolution.</title>
        <authorList>
            <person name="Jeong J.-H."/>
            <person name="Song I."/>
            <person name="Kim S."/>
            <person name="Choi T."/>
            <person name="Kim D."/>
            <person name="Ryu S."/>
            <person name="Kim W."/>
        </authorList>
    </citation>
    <scope>NUCLEOTIDE SEQUENCE [LARGE SCALE GENOMIC DNA]</scope>
    <source>
        <tissue evidence="3">Muscle</tissue>
    </source>
</reference>
<comment type="caution">
    <text evidence="3">The sequence shown here is derived from an EMBL/GenBank/DDBJ whole genome shotgun (WGS) entry which is preliminary data.</text>
</comment>
<feature type="compositionally biased region" description="Basic and acidic residues" evidence="1">
    <location>
        <begin position="289"/>
        <end position="302"/>
    </location>
</feature>